<evidence type="ECO:0000256" key="1">
    <source>
        <dbReference type="ARBA" id="ARBA00010062"/>
    </source>
</evidence>
<dbReference type="InterPro" id="IPR051010">
    <property type="entry name" value="BCAA_transport"/>
</dbReference>
<dbReference type="InterPro" id="IPR028082">
    <property type="entry name" value="Peripla_BP_I"/>
</dbReference>
<sequence length="304" mass="31980">MIGALVPLSPPGWAEHGRHLLTGLELAARELEVQLVVRDTAGDPARAAAAVDEFADLGLAAVAGEFHSVVARAAAARADARGLPFLCSSAVIDALTDHPTDHVARLAPAQSHGWRIYADFLLAAGHRRIAVIAEPSVYWAAGTRILREHLAARGGTVIELDLDALGESGATAVLLLVGDAEPLVTAIREDSRLSGILIGAPAGQPELAEWGAAIPFLRYRADRLTPLGDRVEAALGGAPSFVALEGYDAILVLAEQLRTGAPWSRVTVEGTRGTIRFTRPPGGHVWQWTWPPVQVATRAASSTA</sequence>
<organism evidence="4 5">
    <name type="scientific">Solirubrobacter deserti</name>
    <dbReference type="NCBI Taxonomy" id="2282478"/>
    <lineage>
        <taxon>Bacteria</taxon>
        <taxon>Bacillati</taxon>
        <taxon>Actinomycetota</taxon>
        <taxon>Thermoleophilia</taxon>
        <taxon>Solirubrobacterales</taxon>
        <taxon>Solirubrobacteraceae</taxon>
        <taxon>Solirubrobacter</taxon>
    </lineage>
</organism>
<dbReference type="InterPro" id="IPR028081">
    <property type="entry name" value="Leu-bd"/>
</dbReference>
<evidence type="ECO:0000259" key="3">
    <source>
        <dbReference type="Pfam" id="PF13458"/>
    </source>
</evidence>
<dbReference type="Pfam" id="PF13458">
    <property type="entry name" value="Peripla_BP_6"/>
    <property type="match status" value="1"/>
</dbReference>
<evidence type="ECO:0000313" key="4">
    <source>
        <dbReference type="EMBL" id="MDA0141848.1"/>
    </source>
</evidence>
<proteinExistence type="inferred from homology"/>
<dbReference type="SUPFAM" id="SSF53822">
    <property type="entry name" value="Periplasmic binding protein-like I"/>
    <property type="match status" value="1"/>
</dbReference>
<feature type="domain" description="Leucine-binding protein" evidence="3">
    <location>
        <begin position="2"/>
        <end position="177"/>
    </location>
</feature>
<dbReference type="RefSeq" id="WP_202958389.1">
    <property type="nucleotide sequence ID" value="NZ_JAPCID010000067.1"/>
</dbReference>
<name>A0ABT4RTD9_9ACTN</name>
<gene>
    <name evidence="4" type="ORF">OJ962_30425</name>
</gene>
<evidence type="ECO:0000256" key="2">
    <source>
        <dbReference type="ARBA" id="ARBA00022729"/>
    </source>
</evidence>
<dbReference type="EMBL" id="JAPCID010000067">
    <property type="protein sequence ID" value="MDA0141848.1"/>
    <property type="molecule type" value="Genomic_DNA"/>
</dbReference>
<dbReference type="Proteomes" id="UP001147700">
    <property type="component" value="Unassembled WGS sequence"/>
</dbReference>
<comment type="caution">
    <text evidence="4">The sequence shown here is derived from an EMBL/GenBank/DDBJ whole genome shotgun (WGS) entry which is preliminary data.</text>
</comment>
<dbReference type="PANTHER" id="PTHR30483">
    <property type="entry name" value="LEUCINE-SPECIFIC-BINDING PROTEIN"/>
    <property type="match status" value="1"/>
</dbReference>
<dbReference type="CDD" id="cd06268">
    <property type="entry name" value="PBP1_ABC_transporter_LIVBP-like"/>
    <property type="match status" value="1"/>
</dbReference>
<comment type="similarity">
    <text evidence="1">Belongs to the leucine-binding protein family.</text>
</comment>
<protein>
    <submittedName>
        <fullName evidence="4">ABC transporter substrate-binding protein</fullName>
    </submittedName>
</protein>
<evidence type="ECO:0000313" key="5">
    <source>
        <dbReference type="Proteomes" id="UP001147700"/>
    </source>
</evidence>
<accession>A0ABT4RTD9</accession>
<dbReference type="Gene3D" id="3.40.50.2300">
    <property type="match status" value="2"/>
</dbReference>
<reference evidence="4" key="1">
    <citation type="submission" date="2022-10" db="EMBL/GenBank/DDBJ databases">
        <title>The WGS of Solirubrobacter sp. CPCC 204708.</title>
        <authorList>
            <person name="Jiang Z."/>
        </authorList>
    </citation>
    <scope>NUCLEOTIDE SEQUENCE</scope>
    <source>
        <strain evidence="4">CPCC 204708</strain>
    </source>
</reference>
<keyword evidence="2" id="KW-0732">Signal</keyword>
<keyword evidence="5" id="KW-1185">Reference proteome</keyword>
<dbReference type="PANTHER" id="PTHR30483:SF6">
    <property type="entry name" value="PERIPLASMIC BINDING PROTEIN OF ABC TRANSPORTER FOR NATURAL AMINO ACIDS"/>
    <property type="match status" value="1"/>
</dbReference>